<dbReference type="EMBL" id="AYXG01000231">
    <property type="protein sequence ID" value="EWC58706.1"/>
    <property type="molecule type" value="Genomic_DNA"/>
</dbReference>
<accession>W7IQA5</accession>
<sequence>MTTTVPTRALTATVLDPRRDPEPPGWEGFRVRHGLPAPWDYRLLGVESAHSPSPILLTLLHSGGDLVAAFGCMVVRPVRFGPTLVDTQFPWLSGVPSWVFDDGLDAADRLAARRVYERAITRRLGVFCAGVVYRNAAPDGVGLLAGRGRLAKETLGTSVLDNTFTDFEGWLRSLTKSRRSSVRGQVKKVAADPDLVARTDSDRDDLDGEVLADLLRRHRARLGEPRFDWRGGVSGAYLHELVRRSDVATTTYHDTAGTLLAFATALDSPDLVFHQHWAALPPEEGGRKHLYYEGFTRVVRYAVERGRPAVTAGRGMAEVKAQLGFTYRPLHTVAAPRPVCR</sequence>
<name>W7IQA5_9PSEU</name>
<protein>
    <submittedName>
        <fullName evidence="1">Uncharacterized protein</fullName>
    </submittedName>
</protein>
<dbReference type="OrthoDB" id="3687960at2"/>
<dbReference type="STRING" id="909613.UO65_6060"/>
<dbReference type="AlphaFoldDB" id="W7IQA5"/>
<dbReference type="Proteomes" id="UP000019277">
    <property type="component" value="Unassembled WGS sequence"/>
</dbReference>
<evidence type="ECO:0000313" key="1">
    <source>
        <dbReference type="EMBL" id="EWC58706.1"/>
    </source>
</evidence>
<dbReference type="SUPFAM" id="SSF55729">
    <property type="entry name" value="Acyl-CoA N-acyltransferases (Nat)"/>
    <property type="match status" value="1"/>
</dbReference>
<gene>
    <name evidence="1" type="ORF">UO65_6060</name>
</gene>
<dbReference type="RefSeq" id="WP_052021988.1">
    <property type="nucleotide sequence ID" value="NZ_AYXG01000231.1"/>
</dbReference>
<organism evidence="1 2">
    <name type="scientific">Actinokineospora spheciospongiae</name>
    <dbReference type="NCBI Taxonomy" id="909613"/>
    <lineage>
        <taxon>Bacteria</taxon>
        <taxon>Bacillati</taxon>
        <taxon>Actinomycetota</taxon>
        <taxon>Actinomycetes</taxon>
        <taxon>Pseudonocardiales</taxon>
        <taxon>Pseudonocardiaceae</taxon>
        <taxon>Actinokineospora</taxon>
    </lineage>
</organism>
<proteinExistence type="predicted"/>
<dbReference type="InterPro" id="IPR016181">
    <property type="entry name" value="Acyl_CoA_acyltransferase"/>
</dbReference>
<evidence type="ECO:0000313" key="2">
    <source>
        <dbReference type="Proteomes" id="UP000019277"/>
    </source>
</evidence>
<dbReference type="eggNOG" id="COG3146">
    <property type="taxonomic scope" value="Bacteria"/>
</dbReference>
<keyword evidence="2" id="KW-1185">Reference proteome</keyword>
<reference evidence="1 2" key="1">
    <citation type="journal article" date="2014" name="Genome Announc.">
        <title>Draft Genome Sequence of the Antitrypanosomally Active Sponge-Associated Bacterium Actinokineospora sp. Strain EG49.</title>
        <authorList>
            <person name="Harjes J."/>
            <person name="Ryu T."/>
            <person name="Abdelmohsen U.R."/>
            <person name="Moitinho-Silva L."/>
            <person name="Horn H."/>
            <person name="Ravasi T."/>
            <person name="Hentschel U."/>
        </authorList>
    </citation>
    <scope>NUCLEOTIDE SEQUENCE [LARGE SCALE GENOMIC DNA]</scope>
    <source>
        <strain evidence="1 2">EG49</strain>
    </source>
</reference>
<comment type="caution">
    <text evidence="1">The sequence shown here is derived from an EMBL/GenBank/DDBJ whole genome shotgun (WGS) entry which is preliminary data.</text>
</comment>